<protein>
    <submittedName>
        <fullName evidence="1">Uncharacterized protein</fullName>
    </submittedName>
</protein>
<accession>A0A4Y7SIV2</accession>
<dbReference type="EMBL" id="QPFP01000108">
    <property type="protein sequence ID" value="TEB21514.1"/>
    <property type="molecule type" value="Genomic_DNA"/>
</dbReference>
<dbReference type="Proteomes" id="UP000298030">
    <property type="component" value="Unassembled WGS sequence"/>
</dbReference>
<comment type="caution">
    <text evidence="1">The sequence shown here is derived from an EMBL/GenBank/DDBJ whole genome shotgun (WGS) entry which is preliminary data.</text>
</comment>
<evidence type="ECO:0000313" key="1">
    <source>
        <dbReference type="EMBL" id="TEB21514.1"/>
    </source>
</evidence>
<gene>
    <name evidence="1" type="ORF">FA13DRAFT_1741749</name>
</gene>
<sequence length="87" mass="9582">MLDKEGDSAGVVVVIAVVVVGNERDVVLCWQGILMPYNSQAKSDVDSGLMLPASDLGMDLGWPFAVVWEGSPHCRILWAKPLTVWRW</sequence>
<reference evidence="1 2" key="1">
    <citation type="journal article" date="2019" name="Nat. Ecol. Evol.">
        <title>Megaphylogeny resolves global patterns of mushroom evolution.</title>
        <authorList>
            <person name="Varga T."/>
            <person name="Krizsan K."/>
            <person name="Foldi C."/>
            <person name="Dima B."/>
            <person name="Sanchez-Garcia M."/>
            <person name="Sanchez-Ramirez S."/>
            <person name="Szollosi G.J."/>
            <person name="Szarkandi J.G."/>
            <person name="Papp V."/>
            <person name="Albert L."/>
            <person name="Andreopoulos W."/>
            <person name="Angelini C."/>
            <person name="Antonin V."/>
            <person name="Barry K.W."/>
            <person name="Bougher N.L."/>
            <person name="Buchanan P."/>
            <person name="Buyck B."/>
            <person name="Bense V."/>
            <person name="Catcheside P."/>
            <person name="Chovatia M."/>
            <person name="Cooper J."/>
            <person name="Damon W."/>
            <person name="Desjardin D."/>
            <person name="Finy P."/>
            <person name="Geml J."/>
            <person name="Haridas S."/>
            <person name="Hughes K."/>
            <person name="Justo A."/>
            <person name="Karasinski D."/>
            <person name="Kautmanova I."/>
            <person name="Kiss B."/>
            <person name="Kocsube S."/>
            <person name="Kotiranta H."/>
            <person name="LaButti K.M."/>
            <person name="Lechner B.E."/>
            <person name="Liimatainen K."/>
            <person name="Lipzen A."/>
            <person name="Lukacs Z."/>
            <person name="Mihaltcheva S."/>
            <person name="Morgado L.N."/>
            <person name="Niskanen T."/>
            <person name="Noordeloos M.E."/>
            <person name="Ohm R.A."/>
            <person name="Ortiz-Santana B."/>
            <person name="Ovrebo C."/>
            <person name="Racz N."/>
            <person name="Riley R."/>
            <person name="Savchenko A."/>
            <person name="Shiryaev A."/>
            <person name="Soop K."/>
            <person name="Spirin V."/>
            <person name="Szebenyi C."/>
            <person name="Tomsovsky M."/>
            <person name="Tulloss R.E."/>
            <person name="Uehling J."/>
            <person name="Grigoriev I.V."/>
            <person name="Vagvolgyi C."/>
            <person name="Papp T."/>
            <person name="Martin F.M."/>
            <person name="Miettinen O."/>
            <person name="Hibbett D.S."/>
            <person name="Nagy L.G."/>
        </authorList>
    </citation>
    <scope>NUCLEOTIDE SEQUENCE [LARGE SCALE GENOMIC DNA]</scope>
    <source>
        <strain evidence="1 2">FP101781</strain>
    </source>
</reference>
<keyword evidence="2" id="KW-1185">Reference proteome</keyword>
<organism evidence="1 2">
    <name type="scientific">Coprinellus micaceus</name>
    <name type="common">Glistening ink-cap mushroom</name>
    <name type="synonym">Coprinus micaceus</name>
    <dbReference type="NCBI Taxonomy" id="71717"/>
    <lineage>
        <taxon>Eukaryota</taxon>
        <taxon>Fungi</taxon>
        <taxon>Dikarya</taxon>
        <taxon>Basidiomycota</taxon>
        <taxon>Agaricomycotina</taxon>
        <taxon>Agaricomycetes</taxon>
        <taxon>Agaricomycetidae</taxon>
        <taxon>Agaricales</taxon>
        <taxon>Agaricineae</taxon>
        <taxon>Psathyrellaceae</taxon>
        <taxon>Coprinellus</taxon>
    </lineage>
</organism>
<name>A0A4Y7SIV2_COPMI</name>
<dbReference type="AlphaFoldDB" id="A0A4Y7SIV2"/>
<evidence type="ECO:0000313" key="2">
    <source>
        <dbReference type="Proteomes" id="UP000298030"/>
    </source>
</evidence>
<proteinExistence type="predicted"/>